<dbReference type="InterPro" id="IPR003439">
    <property type="entry name" value="ABC_transporter-like_ATP-bd"/>
</dbReference>
<keyword evidence="10" id="KW-1185">Reference proteome</keyword>
<dbReference type="CDD" id="cd03257">
    <property type="entry name" value="ABC_NikE_OppD_transporters"/>
    <property type="match status" value="1"/>
</dbReference>
<evidence type="ECO:0000256" key="7">
    <source>
        <dbReference type="ARBA" id="ARBA00023136"/>
    </source>
</evidence>
<organism evidence="9 10">
    <name type="scientific">Pseudonocardia broussonetiae</name>
    <dbReference type="NCBI Taxonomy" id="2736640"/>
    <lineage>
        <taxon>Bacteria</taxon>
        <taxon>Bacillati</taxon>
        <taxon>Actinomycetota</taxon>
        <taxon>Actinomycetes</taxon>
        <taxon>Pseudonocardiales</taxon>
        <taxon>Pseudonocardiaceae</taxon>
        <taxon>Pseudonocardia</taxon>
    </lineage>
</organism>
<dbReference type="InterPro" id="IPR013563">
    <property type="entry name" value="Oligopep_ABC_C"/>
</dbReference>
<evidence type="ECO:0000256" key="5">
    <source>
        <dbReference type="ARBA" id="ARBA00022741"/>
    </source>
</evidence>
<evidence type="ECO:0000256" key="3">
    <source>
        <dbReference type="ARBA" id="ARBA00022448"/>
    </source>
</evidence>
<dbReference type="Pfam" id="PF00005">
    <property type="entry name" value="ABC_tran"/>
    <property type="match status" value="1"/>
</dbReference>
<dbReference type="PROSITE" id="PS50893">
    <property type="entry name" value="ABC_TRANSPORTER_2"/>
    <property type="match status" value="1"/>
</dbReference>
<accession>A0A6M6JLR7</accession>
<name>A0A6M6JLR7_9PSEU</name>
<dbReference type="InterPro" id="IPR017871">
    <property type="entry name" value="ABC_transporter-like_CS"/>
</dbReference>
<keyword evidence="6 9" id="KW-0067">ATP-binding</keyword>
<reference evidence="9 10" key="1">
    <citation type="submission" date="2020-05" db="EMBL/GenBank/DDBJ databases">
        <authorList>
            <person name="Mo P."/>
        </authorList>
    </citation>
    <scope>NUCLEOTIDE SEQUENCE [LARGE SCALE GENOMIC DNA]</scope>
    <source>
        <strain evidence="9 10">Gen01</strain>
    </source>
</reference>
<keyword evidence="5" id="KW-0547">Nucleotide-binding</keyword>
<evidence type="ECO:0000256" key="2">
    <source>
        <dbReference type="ARBA" id="ARBA00005417"/>
    </source>
</evidence>
<dbReference type="InterPro" id="IPR050388">
    <property type="entry name" value="ABC_Ni/Peptide_Import"/>
</dbReference>
<dbReference type="Proteomes" id="UP000505377">
    <property type="component" value="Chromosome"/>
</dbReference>
<evidence type="ECO:0000256" key="6">
    <source>
        <dbReference type="ARBA" id="ARBA00022840"/>
    </source>
</evidence>
<evidence type="ECO:0000313" key="9">
    <source>
        <dbReference type="EMBL" id="QJY48153.1"/>
    </source>
</evidence>
<dbReference type="InterPro" id="IPR003593">
    <property type="entry name" value="AAA+_ATPase"/>
</dbReference>
<dbReference type="SUPFAM" id="SSF52540">
    <property type="entry name" value="P-loop containing nucleoside triphosphate hydrolases"/>
    <property type="match status" value="1"/>
</dbReference>
<sequence length="328" mass="34877">MSGVDPVLDVRDLVVEVGTASGSTVVVDGVSLSVAAGETLGVVGESGSGKTLTALAIMRLLGATARIAAGQVLLEGTDLTRLDDRRMREVRGGRIGMVFQEPMTALDPAYTVGEQVAETVRRHRRVSRGEAWKRAVALLDRVGIPSPDRRARDYPHHFSGGMRQRVVIAMALSCDPVVLLADEPTTALDVTVQEQILTLLAGLRDESGLALLFISHDLGVIADICDRVAVMYAGQIVETAPVHDLFASPRQPYTDALLRCVPGVTGTRLATIPGTVPAFDALPPGCRFAPRCAHAAPRCSAGPVALEAVDRTHRARCVRLDELAEVGR</sequence>
<evidence type="ECO:0000259" key="8">
    <source>
        <dbReference type="PROSITE" id="PS50893"/>
    </source>
</evidence>
<dbReference type="SMART" id="SM00382">
    <property type="entry name" value="AAA"/>
    <property type="match status" value="1"/>
</dbReference>
<evidence type="ECO:0000256" key="4">
    <source>
        <dbReference type="ARBA" id="ARBA00022475"/>
    </source>
</evidence>
<dbReference type="GO" id="GO:0005524">
    <property type="term" value="F:ATP binding"/>
    <property type="evidence" value="ECO:0007669"/>
    <property type="project" value="UniProtKB-KW"/>
</dbReference>
<dbReference type="FunFam" id="3.40.50.300:FF:000016">
    <property type="entry name" value="Oligopeptide ABC transporter ATP-binding component"/>
    <property type="match status" value="1"/>
</dbReference>
<dbReference type="GO" id="GO:0015833">
    <property type="term" value="P:peptide transport"/>
    <property type="evidence" value="ECO:0007669"/>
    <property type="project" value="InterPro"/>
</dbReference>
<dbReference type="KEGG" id="pbro:HOP40_22060"/>
<keyword evidence="4" id="KW-1003">Cell membrane</keyword>
<dbReference type="PANTHER" id="PTHR43297">
    <property type="entry name" value="OLIGOPEPTIDE TRANSPORT ATP-BINDING PROTEIN APPD"/>
    <property type="match status" value="1"/>
</dbReference>
<gene>
    <name evidence="9" type="ORF">HOP40_22060</name>
</gene>
<dbReference type="InterPro" id="IPR027417">
    <property type="entry name" value="P-loop_NTPase"/>
</dbReference>
<keyword evidence="3" id="KW-0813">Transport</keyword>
<dbReference type="NCBIfam" id="TIGR01727">
    <property type="entry name" value="oligo_HPY"/>
    <property type="match status" value="1"/>
</dbReference>
<dbReference type="RefSeq" id="WP_172161560.1">
    <property type="nucleotide sequence ID" value="NZ_CP053564.1"/>
</dbReference>
<comment type="subcellular location">
    <subcellularLocation>
        <location evidence="1">Cell membrane</location>
        <topology evidence="1">Peripheral membrane protein</topology>
    </subcellularLocation>
</comment>
<comment type="similarity">
    <text evidence="2">Belongs to the ABC transporter superfamily.</text>
</comment>
<dbReference type="PROSITE" id="PS00211">
    <property type="entry name" value="ABC_TRANSPORTER_1"/>
    <property type="match status" value="1"/>
</dbReference>
<dbReference type="GO" id="GO:0016887">
    <property type="term" value="F:ATP hydrolysis activity"/>
    <property type="evidence" value="ECO:0007669"/>
    <property type="project" value="InterPro"/>
</dbReference>
<feature type="domain" description="ABC transporter" evidence="8">
    <location>
        <begin position="8"/>
        <end position="258"/>
    </location>
</feature>
<dbReference type="PANTHER" id="PTHR43297:SF2">
    <property type="entry name" value="DIPEPTIDE TRANSPORT ATP-BINDING PROTEIN DPPD"/>
    <property type="match status" value="1"/>
</dbReference>
<proteinExistence type="inferred from homology"/>
<protein>
    <submittedName>
        <fullName evidence="9">ABC transporter ATP-binding protein</fullName>
    </submittedName>
</protein>
<dbReference type="EMBL" id="CP053564">
    <property type="protein sequence ID" value="QJY48153.1"/>
    <property type="molecule type" value="Genomic_DNA"/>
</dbReference>
<dbReference type="Gene3D" id="3.40.50.300">
    <property type="entry name" value="P-loop containing nucleotide triphosphate hydrolases"/>
    <property type="match status" value="1"/>
</dbReference>
<dbReference type="GO" id="GO:0005886">
    <property type="term" value="C:plasma membrane"/>
    <property type="evidence" value="ECO:0007669"/>
    <property type="project" value="UniProtKB-SubCell"/>
</dbReference>
<dbReference type="AlphaFoldDB" id="A0A6M6JLR7"/>
<evidence type="ECO:0000256" key="1">
    <source>
        <dbReference type="ARBA" id="ARBA00004202"/>
    </source>
</evidence>
<evidence type="ECO:0000313" key="10">
    <source>
        <dbReference type="Proteomes" id="UP000505377"/>
    </source>
</evidence>
<keyword evidence="7" id="KW-0472">Membrane</keyword>
<dbReference type="Pfam" id="PF08352">
    <property type="entry name" value="oligo_HPY"/>
    <property type="match status" value="1"/>
</dbReference>